<comment type="caution">
    <text evidence="7">The sequence shown here is derived from an EMBL/GenBank/DDBJ whole genome shotgun (WGS) entry which is preliminary data.</text>
</comment>
<dbReference type="InterPro" id="IPR036804">
    <property type="entry name" value="CheR_N_sf"/>
</dbReference>
<evidence type="ECO:0000256" key="1">
    <source>
        <dbReference type="ARBA" id="ARBA00001541"/>
    </source>
</evidence>
<dbReference type="GO" id="GO:0032259">
    <property type="term" value="P:methylation"/>
    <property type="evidence" value="ECO:0007669"/>
    <property type="project" value="UniProtKB-KW"/>
</dbReference>
<dbReference type="Gene3D" id="3.40.50.150">
    <property type="entry name" value="Vaccinia Virus protein VP39"/>
    <property type="match status" value="1"/>
</dbReference>
<dbReference type="InterPro" id="IPR022641">
    <property type="entry name" value="CheR_N"/>
</dbReference>
<dbReference type="EC" id="2.1.1.80" evidence="2"/>
<dbReference type="EMBL" id="JAFREP010000023">
    <property type="protein sequence ID" value="MBO1321285.1"/>
    <property type="molecule type" value="Genomic_DNA"/>
</dbReference>
<dbReference type="GO" id="GO:0008983">
    <property type="term" value="F:protein-glutamate O-methyltransferase activity"/>
    <property type="evidence" value="ECO:0007669"/>
    <property type="project" value="UniProtKB-EC"/>
</dbReference>
<evidence type="ECO:0000256" key="2">
    <source>
        <dbReference type="ARBA" id="ARBA00012534"/>
    </source>
</evidence>
<dbReference type="PANTHER" id="PTHR24422">
    <property type="entry name" value="CHEMOTAXIS PROTEIN METHYLTRANSFERASE"/>
    <property type="match status" value="1"/>
</dbReference>
<dbReference type="SUPFAM" id="SSF47757">
    <property type="entry name" value="Chemotaxis receptor methyltransferase CheR, N-terminal domain"/>
    <property type="match status" value="1"/>
</dbReference>
<dbReference type="PANTHER" id="PTHR24422:SF19">
    <property type="entry name" value="CHEMOTAXIS PROTEIN METHYLTRANSFERASE"/>
    <property type="match status" value="1"/>
</dbReference>
<dbReference type="RefSeq" id="WP_207861260.1">
    <property type="nucleotide sequence ID" value="NZ_JAFREP010000023.1"/>
</dbReference>
<sequence length="288" mass="34593">MIEQNFLREFNLERSMDISDAEFALFRDLIYKNFGIHLTDEKRSLLVRRLQQLLRINKFRNFGEYYDYLRTHPSDENFTELVNRITTNYTFFNREPDHFTFFTRHCLPEIRTQLIAQNSRDLRVWCAASSTGEEPYMLVMLMMEFFKNEYPMWDAGVLATDLSRQALTTAAQGRYKADQVDMLPKTFLLNYFLKQSEKEYEVNPRVKREVTYRRFNLINKVYPFRKPFDVIFCRNVMIYFDEATKAQVSDKLYESLKPGGYLFIGHSETLTRINNRFNYVKPAVYRKP</sequence>
<evidence type="ECO:0000256" key="4">
    <source>
        <dbReference type="ARBA" id="ARBA00022679"/>
    </source>
</evidence>
<evidence type="ECO:0000313" key="8">
    <source>
        <dbReference type="Proteomes" id="UP000664417"/>
    </source>
</evidence>
<keyword evidence="5" id="KW-0949">S-adenosyl-L-methionine</keyword>
<feature type="domain" description="CheR-type methyltransferase" evidence="6">
    <location>
        <begin position="11"/>
        <end position="288"/>
    </location>
</feature>
<dbReference type="CDD" id="cd02440">
    <property type="entry name" value="AdoMet_MTases"/>
    <property type="match status" value="1"/>
</dbReference>
<dbReference type="InterPro" id="IPR029063">
    <property type="entry name" value="SAM-dependent_MTases_sf"/>
</dbReference>
<evidence type="ECO:0000259" key="6">
    <source>
        <dbReference type="PROSITE" id="PS50123"/>
    </source>
</evidence>
<gene>
    <name evidence="7" type="ORF">J3U88_22585</name>
</gene>
<dbReference type="PROSITE" id="PS50123">
    <property type="entry name" value="CHER"/>
    <property type="match status" value="1"/>
</dbReference>
<dbReference type="AlphaFoldDB" id="A0A8J7QD94"/>
<proteinExistence type="predicted"/>
<evidence type="ECO:0000256" key="5">
    <source>
        <dbReference type="ARBA" id="ARBA00022691"/>
    </source>
</evidence>
<dbReference type="Proteomes" id="UP000664417">
    <property type="component" value="Unassembled WGS sequence"/>
</dbReference>
<organism evidence="7 8">
    <name type="scientific">Acanthopleuribacter pedis</name>
    <dbReference type="NCBI Taxonomy" id="442870"/>
    <lineage>
        <taxon>Bacteria</taxon>
        <taxon>Pseudomonadati</taxon>
        <taxon>Acidobacteriota</taxon>
        <taxon>Holophagae</taxon>
        <taxon>Acanthopleuribacterales</taxon>
        <taxon>Acanthopleuribacteraceae</taxon>
        <taxon>Acanthopleuribacter</taxon>
    </lineage>
</organism>
<dbReference type="InterPro" id="IPR022642">
    <property type="entry name" value="CheR_C"/>
</dbReference>
<comment type="catalytic activity">
    <reaction evidence="1">
        <text>L-glutamyl-[protein] + S-adenosyl-L-methionine = [protein]-L-glutamate 5-O-methyl ester + S-adenosyl-L-homocysteine</text>
        <dbReference type="Rhea" id="RHEA:24452"/>
        <dbReference type="Rhea" id="RHEA-COMP:10208"/>
        <dbReference type="Rhea" id="RHEA-COMP:10311"/>
        <dbReference type="ChEBI" id="CHEBI:29973"/>
        <dbReference type="ChEBI" id="CHEBI:57856"/>
        <dbReference type="ChEBI" id="CHEBI:59789"/>
        <dbReference type="ChEBI" id="CHEBI:82795"/>
        <dbReference type="EC" id="2.1.1.80"/>
    </reaction>
</comment>
<dbReference type="InterPro" id="IPR050903">
    <property type="entry name" value="Bact_Chemotaxis_MeTrfase"/>
</dbReference>
<dbReference type="PIRSF" id="PIRSF000410">
    <property type="entry name" value="CheR"/>
    <property type="match status" value="1"/>
</dbReference>
<dbReference type="Pfam" id="PF03705">
    <property type="entry name" value="CheR_N"/>
    <property type="match status" value="1"/>
</dbReference>
<dbReference type="InterPro" id="IPR000780">
    <property type="entry name" value="CheR_MeTrfase"/>
</dbReference>
<dbReference type="SUPFAM" id="SSF53335">
    <property type="entry name" value="S-adenosyl-L-methionine-dependent methyltransferases"/>
    <property type="match status" value="1"/>
</dbReference>
<name>A0A8J7QD94_9BACT</name>
<dbReference type="PRINTS" id="PR00996">
    <property type="entry name" value="CHERMTFRASE"/>
</dbReference>
<keyword evidence="8" id="KW-1185">Reference proteome</keyword>
<reference evidence="7" key="1">
    <citation type="submission" date="2021-03" db="EMBL/GenBank/DDBJ databases">
        <authorList>
            <person name="Wang G."/>
        </authorList>
    </citation>
    <scope>NUCLEOTIDE SEQUENCE</scope>
    <source>
        <strain evidence="7">KCTC 12899</strain>
    </source>
</reference>
<dbReference type="Gene3D" id="1.10.155.10">
    <property type="entry name" value="Chemotaxis receptor methyltransferase CheR, N-terminal domain"/>
    <property type="match status" value="1"/>
</dbReference>
<dbReference type="Pfam" id="PF01739">
    <property type="entry name" value="CheR"/>
    <property type="match status" value="1"/>
</dbReference>
<accession>A0A8J7QD94</accession>
<dbReference type="InterPro" id="IPR026024">
    <property type="entry name" value="Chemotaxis_MeTrfase_CheR"/>
</dbReference>
<evidence type="ECO:0000256" key="3">
    <source>
        <dbReference type="ARBA" id="ARBA00022603"/>
    </source>
</evidence>
<keyword evidence="4" id="KW-0808">Transferase</keyword>
<evidence type="ECO:0000313" key="7">
    <source>
        <dbReference type="EMBL" id="MBO1321285.1"/>
    </source>
</evidence>
<protein>
    <recommendedName>
        <fullName evidence="2">protein-glutamate O-methyltransferase</fullName>
        <ecNumber evidence="2">2.1.1.80</ecNumber>
    </recommendedName>
</protein>
<keyword evidence="3" id="KW-0489">Methyltransferase</keyword>
<dbReference type="SMART" id="SM00138">
    <property type="entry name" value="MeTrc"/>
    <property type="match status" value="1"/>
</dbReference>